<dbReference type="Proteomes" id="UP000179636">
    <property type="component" value="Unassembled WGS sequence"/>
</dbReference>
<protein>
    <submittedName>
        <fullName evidence="1">Uncharacterized protein</fullName>
    </submittedName>
</protein>
<name>A0A1S1JVS3_9MYCO</name>
<accession>A0A1S1JVS3</accession>
<proteinExistence type="predicted"/>
<keyword evidence="2" id="KW-1185">Reference proteome</keyword>
<organism evidence="1 2">
    <name type="scientific">Mycobacterium syngnathidarum</name>
    <dbReference type="NCBI Taxonomy" id="1908205"/>
    <lineage>
        <taxon>Bacteria</taxon>
        <taxon>Bacillati</taxon>
        <taxon>Actinomycetota</taxon>
        <taxon>Actinomycetes</taxon>
        <taxon>Mycobacteriales</taxon>
        <taxon>Mycobacteriaceae</taxon>
        <taxon>Mycobacterium</taxon>
    </lineage>
</organism>
<gene>
    <name evidence="1" type="ORF">BKG61_18785</name>
</gene>
<reference evidence="1 2" key="1">
    <citation type="submission" date="2016-10" db="EMBL/GenBank/DDBJ databases">
        <title>Evaluation of Human, Animal and Environmental Mycobacterium chelonae Isolates by Core Genome Phylogenomic Analysis, Targeted Gene Comparison, and Anti-microbial Susceptibility Patterns: A Tale of Mistaken Identities.</title>
        <authorList>
            <person name="Fogelson S.B."/>
            <person name="Camus A.C."/>
            <person name="Lorenz W."/>
            <person name="Vasireddy R."/>
            <person name="Vasireddy S."/>
            <person name="Smith T."/>
            <person name="Brown-Elliott B.A."/>
            <person name="Wallace R.J.Jr."/>
            <person name="Hasan N.A."/>
            <person name="Reischl U."/>
            <person name="Sanchez S."/>
        </authorList>
    </citation>
    <scope>NUCLEOTIDE SEQUENCE [LARGE SCALE GENOMIC DNA]</scope>
    <source>
        <strain evidence="1 2">24999</strain>
    </source>
</reference>
<sequence>MNDRIPRAHRIEGSGRVRQVEHVRGLKPQLRAAFPGQGHHRRGPVDACGAKSARGKFGCRVTGTAPHIEHRLAAVVGDQLGEGPQHCAIQRAVIELAGKGSGVLGRDQVVLLACPASHGAHSRQP</sequence>
<dbReference type="AlphaFoldDB" id="A0A1S1JVS3"/>
<evidence type="ECO:0000313" key="2">
    <source>
        <dbReference type="Proteomes" id="UP000179636"/>
    </source>
</evidence>
<comment type="caution">
    <text evidence="1">The sequence shown here is derived from an EMBL/GenBank/DDBJ whole genome shotgun (WGS) entry which is preliminary data.</text>
</comment>
<evidence type="ECO:0000313" key="1">
    <source>
        <dbReference type="EMBL" id="OHT96290.1"/>
    </source>
</evidence>
<dbReference type="EMBL" id="MLHV01000018">
    <property type="protein sequence ID" value="OHT96290.1"/>
    <property type="molecule type" value="Genomic_DNA"/>
</dbReference>